<evidence type="ECO:0000256" key="1">
    <source>
        <dbReference type="SAM" id="Phobius"/>
    </source>
</evidence>
<keyword evidence="3" id="KW-1185">Reference proteome</keyword>
<keyword evidence="1" id="KW-1133">Transmembrane helix</keyword>
<organism evidence="2 3">
    <name type="scientific">Labrys wisconsinensis</name>
    <dbReference type="NCBI Taxonomy" id="425677"/>
    <lineage>
        <taxon>Bacteria</taxon>
        <taxon>Pseudomonadati</taxon>
        <taxon>Pseudomonadota</taxon>
        <taxon>Alphaproteobacteria</taxon>
        <taxon>Hyphomicrobiales</taxon>
        <taxon>Xanthobacteraceae</taxon>
        <taxon>Labrys</taxon>
    </lineage>
</organism>
<protein>
    <recommendedName>
        <fullName evidence="4">Sugar ABC transporter permease</fullName>
    </recommendedName>
</protein>
<accession>A0ABU0JGV6</accession>
<gene>
    <name evidence="2" type="ORF">QO011_006559</name>
</gene>
<dbReference type="Proteomes" id="UP001242480">
    <property type="component" value="Unassembled WGS sequence"/>
</dbReference>
<name>A0ABU0JGV6_9HYPH</name>
<evidence type="ECO:0000313" key="3">
    <source>
        <dbReference type="Proteomes" id="UP001242480"/>
    </source>
</evidence>
<proteinExistence type="predicted"/>
<keyword evidence="1" id="KW-0812">Transmembrane</keyword>
<evidence type="ECO:0008006" key="4">
    <source>
        <dbReference type="Google" id="ProtNLM"/>
    </source>
</evidence>
<feature type="non-terminal residue" evidence="2">
    <location>
        <position position="46"/>
    </location>
</feature>
<sequence length="46" mass="4794">MSEPPAFAAVPPLASVIGRLRLADALVAYALAGPAFLLLVLLFFLP</sequence>
<evidence type="ECO:0000313" key="2">
    <source>
        <dbReference type="EMBL" id="MDQ0473523.1"/>
    </source>
</evidence>
<feature type="transmembrane region" description="Helical" evidence="1">
    <location>
        <begin position="26"/>
        <end position="45"/>
    </location>
</feature>
<reference evidence="2 3" key="1">
    <citation type="submission" date="2023-07" db="EMBL/GenBank/DDBJ databases">
        <title>Genomic Encyclopedia of Type Strains, Phase IV (KMG-IV): sequencing the most valuable type-strain genomes for metagenomic binning, comparative biology and taxonomic classification.</title>
        <authorList>
            <person name="Goeker M."/>
        </authorList>
    </citation>
    <scope>NUCLEOTIDE SEQUENCE [LARGE SCALE GENOMIC DNA]</scope>
    <source>
        <strain evidence="2 3">DSM 19619</strain>
    </source>
</reference>
<keyword evidence="1" id="KW-0472">Membrane</keyword>
<comment type="caution">
    <text evidence="2">The sequence shown here is derived from an EMBL/GenBank/DDBJ whole genome shotgun (WGS) entry which is preliminary data.</text>
</comment>
<dbReference type="EMBL" id="JAUSVX010000016">
    <property type="protein sequence ID" value="MDQ0473523.1"/>
    <property type="molecule type" value="Genomic_DNA"/>
</dbReference>